<dbReference type="InterPro" id="IPR000859">
    <property type="entry name" value="CUB_dom"/>
</dbReference>
<organism evidence="6 7">
    <name type="scientific">Oikopleura dioica</name>
    <name type="common">Tunicate</name>
    <dbReference type="NCBI Taxonomy" id="34765"/>
    <lineage>
        <taxon>Eukaryota</taxon>
        <taxon>Metazoa</taxon>
        <taxon>Chordata</taxon>
        <taxon>Tunicata</taxon>
        <taxon>Appendicularia</taxon>
        <taxon>Copelata</taxon>
        <taxon>Oikopleuridae</taxon>
        <taxon>Oikopleura</taxon>
    </lineage>
</organism>
<feature type="compositionally biased region" description="Basic residues" evidence="3">
    <location>
        <begin position="174"/>
        <end position="201"/>
    </location>
</feature>
<evidence type="ECO:0000259" key="5">
    <source>
        <dbReference type="PROSITE" id="PS01180"/>
    </source>
</evidence>
<evidence type="ECO:0000256" key="2">
    <source>
        <dbReference type="PROSITE-ProRule" id="PRU00059"/>
    </source>
</evidence>
<proteinExistence type="predicted"/>
<accession>A0ABN7SLC0</accession>
<dbReference type="PROSITE" id="PS01180">
    <property type="entry name" value="CUB"/>
    <property type="match status" value="1"/>
</dbReference>
<dbReference type="SUPFAM" id="SSF49854">
    <property type="entry name" value="Spermadhesin, CUB domain"/>
    <property type="match status" value="1"/>
</dbReference>
<evidence type="ECO:0000256" key="3">
    <source>
        <dbReference type="SAM" id="MobiDB-lite"/>
    </source>
</evidence>
<comment type="caution">
    <text evidence="2">Lacks conserved residue(s) required for the propagation of feature annotation.</text>
</comment>
<feature type="domain" description="CUB" evidence="5">
    <location>
        <begin position="41"/>
        <end position="153"/>
    </location>
</feature>
<dbReference type="Proteomes" id="UP001158576">
    <property type="component" value="Chromosome 1"/>
</dbReference>
<evidence type="ECO:0000313" key="6">
    <source>
        <dbReference type="EMBL" id="CAG5102603.1"/>
    </source>
</evidence>
<keyword evidence="1" id="KW-1015">Disulfide bond</keyword>
<name>A0ABN7SLC0_OIKDI</name>
<dbReference type="InterPro" id="IPR035914">
    <property type="entry name" value="Sperma_CUB_dom_sf"/>
</dbReference>
<evidence type="ECO:0000256" key="4">
    <source>
        <dbReference type="SAM" id="Phobius"/>
    </source>
</evidence>
<evidence type="ECO:0000313" key="7">
    <source>
        <dbReference type="Proteomes" id="UP001158576"/>
    </source>
</evidence>
<dbReference type="Gene3D" id="2.60.120.290">
    <property type="entry name" value="Spermadhesin, CUB domain"/>
    <property type="match status" value="1"/>
</dbReference>
<feature type="compositionally biased region" description="Basic and acidic residues" evidence="3">
    <location>
        <begin position="267"/>
        <end position="287"/>
    </location>
</feature>
<sequence length="306" mass="33892">MKQLYIFLLLQRIKAQLEVIKEDEIFIRRRRAGAGITTVDCNRGAEQASALETKYLTFPDFPTPMYKPMKCSWTITASPGAFIQVMIKDSIPCAGGNGIYLEEGSAKTKAICGANPKTLTSKTQKMKFTVQLNKPGPRGEVVQIGFKQQAFPSGWTIAEFNKGKKAKPAPVKPAPKKRPPPKKKPILKSAKKPSKKTKSPPKRLSVTKLGKPPGHKDTIVYGDADRWEVKDRRHIIVIGGVCFLLLLVGAAFYMGVAMKKDAEEQDRLKAEGKDQLPKFQISEKDLPKSMVKTESQTPIVSTSSHQ</sequence>
<keyword evidence="4" id="KW-1133">Transmembrane helix</keyword>
<protein>
    <submittedName>
        <fullName evidence="6">Oidioi.mRNA.OKI2018_I69.chr1.g379.t1.cds</fullName>
    </submittedName>
</protein>
<feature type="compositionally biased region" description="Polar residues" evidence="3">
    <location>
        <begin position="292"/>
        <end position="306"/>
    </location>
</feature>
<evidence type="ECO:0000256" key="1">
    <source>
        <dbReference type="ARBA" id="ARBA00023157"/>
    </source>
</evidence>
<gene>
    <name evidence="6" type="ORF">OKIOD_LOCUS9144</name>
</gene>
<keyword evidence="4" id="KW-0812">Transmembrane</keyword>
<reference evidence="6 7" key="1">
    <citation type="submission" date="2021-04" db="EMBL/GenBank/DDBJ databases">
        <authorList>
            <person name="Bliznina A."/>
        </authorList>
    </citation>
    <scope>NUCLEOTIDE SEQUENCE [LARGE SCALE GENOMIC DNA]</scope>
</reference>
<keyword evidence="4" id="KW-0472">Membrane</keyword>
<feature type="region of interest" description="Disordered" evidence="3">
    <location>
        <begin position="162"/>
        <end position="217"/>
    </location>
</feature>
<dbReference type="EMBL" id="OU015566">
    <property type="protein sequence ID" value="CAG5102603.1"/>
    <property type="molecule type" value="Genomic_DNA"/>
</dbReference>
<feature type="transmembrane region" description="Helical" evidence="4">
    <location>
        <begin position="235"/>
        <end position="257"/>
    </location>
</feature>
<keyword evidence="7" id="KW-1185">Reference proteome</keyword>
<feature type="region of interest" description="Disordered" evidence="3">
    <location>
        <begin position="267"/>
        <end position="306"/>
    </location>
</feature>